<reference evidence="3" key="1">
    <citation type="journal article" date="2019" name="Int. J. Syst. Evol. Microbiol.">
        <title>The Global Catalogue of Microorganisms (GCM) 10K type strain sequencing project: providing services to taxonomists for standard genome sequencing and annotation.</title>
        <authorList>
            <consortium name="The Broad Institute Genomics Platform"/>
            <consortium name="The Broad Institute Genome Sequencing Center for Infectious Disease"/>
            <person name="Wu L."/>
            <person name="Ma J."/>
        </authorList>
    </citation>
    <scope>NUCLEOTIDE SEQUENCE [LARGE SCALE GENOMIC DNA]</scope>
    <source>
        <strain evidence="3">JCM 17906</strain>
    </source>
</reference>
<proteinExistence type="predicted"/>
<dbReference type="Gene3D" id="3.20.20.30">
    <property type="entry name" value="Luciferase-like domain"/>
    <property type="match status" value="1"/>
</dbReference>
<dbReference type="InterPro" id="IPR036661">
    <property type="entry name" value="Luciferase-like_sf"/>
</dbReference>
<accession>A0ABP8RWB9</accession>
<keyword evidence="3" id="KW-1185">Reference proteome</keyword>
<gene>
    <name evidence="2" type="ORF">GCM10023175_40390</name>
</gene>
<protein>
    <submittedName>
        <fullName evidence="2">FMN-dependent luciferase-like monooxygenase</fullName>
    </submittedName>
</protein>
<organism evidence="2 3">
    <name type="scientific">Pseudonocardia xishanensis</name>
    <dbReference type="NCBI Taxonomy" id="630995"/>
    <lineage>
        <taxon>Bacteria</taxon>
        <taxon>Bacillati</taxon>
        <taxon>Actinomycetota</taxon>
        <taxon>Actinomycetes</taxon>
        <taxon>Pseudonocardiales</taxon>
        <taxon>Pseudonocardiaceae</taxon>
        <taxon>Pseudonocardia</taxon>
    </lineage>
</organism>
<dbReference type="InterPro" id="IPR050766">
    <property type="entry name" value="Bact_Lucif_Oxidored"/>
</dbReference>
<name>A0ABP8RWB9_9PSEU</name>
<dbReference type="InterPro" id="IPR011251">
    <property type="entry name" value="Luciferase-like_dom"/>
</dbReference>
<evidence type="ECO:0000259" key="1">
    <source>
        <dbReference type="Pfam" id="PF00296"/>
    </source>
</evidence>
<dbReference type="RefSeq" id="WP_345420703.1">
    <property type="nucleotide sequence ID" value="NZ_BAABGT010000056.1"/>
</dbReference>
<dbReference type="PANTHER" id="PTHR30137:SF15">
    <property type="entry name" value="BLL6902 PROTEIN"/>
    <property type="match status" value="1"/>
</dbReference>
<evidence type="ECO:0000313" key="3">
    <source>
        <dbReference type="Proteomes" id="UP001501598"/>
    </source>
</evidence>
<dbReference type="SUPFAM" id="SSF51679">
    <property type="entry name" value="Bacterial luciferase-like"/>
    <property type="match status" value="1"/>
</dbReference>
<feature type="domain" description="Luciferase-like" evidence="1">
    <location>
        <begin position="21"/>
        <end position="288"/>
    </location>
</feature>
<dbReference type="Proteomes" id="UP001501598">
    <property type="component" value="Unassembled WGS sequence"/>
</dbReference>
<evidence type="ECO:0000313" key="2">
    <source>
        <dbReference type="EMBL" id="GAA4550383.1"/>
    </source>
</evidence>
<dbReference type="PANTHER" id="PTHR30137">
    <property type="entry name" value="LUCIFERASE-LIKE MONOOXYGENASE"/>
    <property type="match status" value="1"/>
</dbReference>
<dbReference type="Pfam" id="PF00296">
    <property type="entry name" value="Bac_luciferase"/>
    <property type="match status" value="1"/>
</dbReference>
<sequence length="337" mass="35503">MTAVPAEPPARGLSYFLTVPTDPQPGRVYGDALDSVRLAESLGYETAWVAEGHFQFLGLPAALAFLAAAGQVADRIRLGTAVLPLAFDNPIRVAETAAFVDALSGGRLELGIGKSNPMSKAIFSAFGLSEGDRETLYAEALGGLRRAIEHGVSADGEQVPLYPPPAGLGDRVWQATGNPRTAAAIGRAADGLLLFRLTPEGDAGRVQSALIDDYLGALPAGVEPRIGISRGVLPAQSRAEAIALVAAELEQHPERFRVLSGAKPSTPEEYLDALNVKYGSPDEVVEQLSRDEAFVRSTDRLFSLPLSAGTAAFREGLRLVAEDIHPRVRPAVAHAAA</sequence>
<comment type="caution">
    <text evidence="2">The sequence shown here is derived from an EMBL/GenBank/DDBJ whole genome shotgun (WGS) entry which is preliminary data.</text>
</comment>
<dbReference type="EMBL" id="BAABGT010000056">
    <property type="protein sequence ID" value="GAA4550383.1"/>
    <property type="molecule type" value="Genomic_DNA"/>
</dbReference>